<protein>
    <recommendedName>
        <fullName evidence="4">DUF1440 domain-containing protein</fullName>
    </recommendedName>
</protein>
<evidence type="ECO:0000313" key="3">
    <source>
        <dbReference type="Proteomes" id="UP001404956"/>
    </source>
</evidence>
<evidence type="ECO:0008006" key="4">
    <source>
        <dbReference type="Google" id="ProtNLM"/>
    </source>
</evidence>
<dbReference type="EMBL" id="BAABRV010000001">
    <property type="protein sequence ID" value="GAA5532319.1"/>
    <property type="molecule type" value="Genomic_DNA"/>
</dbReference>
<organism evidence="2 3">
    <name type="scientific">Deinococcus aluminii</name>
    <dbReference type="NCBI Taxonomy" id="1656885"/>
    <lineage>
        <taxon>Bacteria</taxon>
        <taxon>Thermotogati</taxon>
        <taxon>Deinococcota</taxon>
        <taxon>Deinococci</taxon>
        <taxon>Deinococcales</taxon>
        <taxon>Deinococcaceae</taxon>
        <taxon>Deinococcus</taxon>
    </lineage>
</organism>
<reference evidence="2 3" key="1">
    <citation type="submission" date="2024-02" db="EMBL/GenBank/DDBJ databases">
        <title>Deinococcus aluminii NBRC 112889.</title>
        <authorList>
            <person name="Ichikawa N."/>
            <person name="Katano-Makiyama Y."/>
            <person name="Hidaka K."/>
        </authorList>
    </citation>
    <scope>NUCLEOTIDE SEQUENCE [LARGE SCALE GENOMIC DNA]</scope>
    <source>
        <strain evidence="2 3">NBRC 112889</strain>
    </source>
</reference>
<evidence type="ECO:0000256" key="1">
    <source>
        <dbReference type="SAM" id="MobiDB-lite"/>
    </source>
</evidence>
<dbReference type="Proteomes" id="UP001404956">
    <property type="component" value="Unassembled WGS sequence"/>
</dbReference>
<sequence>MAEVPSLNASPPDLRFSHRRASHDPGMNPFLKAALAGCAATLPMSVWMLAAQHFLLPRRERYPLPPEQITEHAAEAAGLDAVADSEPVLKAATVFNHFAYGAATGALYAPLRELPGSPILKGMGLGLGVWTGSYLGLLPATGLLSSATEHPARRNALMIAAHLIWGGCTGVLAERKGARGG</sequence>
<keyword evidence="3" id="KW-1185">Reference proteome</keyword>
<comment type="caution">
    <text evidence="2">The sequence shown here is derived from an EMBL/GenBank/DDBJ whole genome shotgun (WGS) entry which is preliminary data.</text>
</comment>
<feature type="region of interest" description="Disordered" evidence="1">
    <location>
        <begin position="1"/>
        <end position="21"/>
    </location>
</feature>
<evidence type="ECO:0000313" key="2">
    <source>
        <dbReference type="EMBL" id="GAA5532319.1"/>
    </source>
</evidence>
<accession>A0ABP9XAB8</accession>
<proteinExistence type="predicted"/>
<name>A0ABP9XAB8_9DEIO</name>
<gene>
    <name evidence="2" type="ORF">Dalu01_00707</name>
</gene>